<sequence length="173" mass="18562">MSRLMPAVLAFALILVTGPLLGQNAPEPSTVKELPNVALPPDLERVIRDYERAWRAGDAAALALLFAEDGFVLQSNRPPIRGRAAIQAAYDGQGGGPLRLRAFAFAAEDTVAYIIGGYGYGNKPSDTGKFTLTLRRAPGEPWLIYSDMDNQNAAPPHRDAPHTPSSPDSPPTQ</sequence>
<evidence type="ECO:0000313" key="3">
    <source>
        <dbReference type="EMBL" id="SOD50593.1"/>
    </source>
</evidence>
<dbReference type="InterPro" id="IPR027843">
    <property type="entry name" value="DUF4440"/>
</dbReference>
<dbReference type="AlphaFoldDB" id="A0A286CW26"/>
<proteinExistence type="predicted"/>
<dbReference type="SUPFAM" id="SSF54427">
    <property type="entry name" value="NTF2-like"/>
    <property type="match status" value="1"/>
</dbReference>
<dbReference type="Gene3D" id="3.10.450.50">
    <property type="match status" value="1"/>
</dbReference>
<protein>
    <recommendedName>
        <fullName evidence="2">DUF4440 domain-containing protein</fullName>
    </recommendedName>
</protein>
<dbReference type="InterPro" id="IPR032710">
    <property type="entry name" value="NTF2-like_dom_sf"/>
</dbReference>
<dbReference type="OrthoDB" id="9814425at2"/>
<keyword evidence="4" id="KW-1185">Reference proteome</keyword>
<evidence type="ECO:0000259" key="2">
    <source>
        <dbReference type="Pfam" id="PF14534"/>
    </source>
</evidence>
<gene>
    <name evidence="3" type="ORF">SAMN06296416_101199</name>
</gene>
<organism evidence="3 4">
    <name type="scientific">Pseudoxanthomonas wuyuanensis</name>
    <dbReference type="NCBI Taxonomy" id="1073196"/>
    <lineage>
        <taxon>Bacteria</taxon>
        <taxon>Pseudomonadati</taxon>
        <taxon>Pseudomonadota</taxon>
        <taxon>Gammaproteobacteria</taxon>
        <taxon>Lysobacterales</taxon>
        <taxon>Lysobacteraceae</taxon>
        <taxon>Pseudoxanthomonas</taxon>
    </lineage>
</organism>
<dbReference type="RefSeq" id="WP_097120012.1">
    <property type="nucleotide sequence ID" value="NZ_PDWU01000007.1"/>
</dbReference>
<evidence type="ECO:0000313" key="4">
    <source>
        <dbReference type="Proteomes" id="UP000219374"/>
    </source>
</evidence>
<dbReference type="Proteomes" id="UP000219374">
    <property type="component" value="Unassembled WGS sequence"/>
</dbReference>
<dbReference type="Pfam" id="PF14534">
    <property type="entry name" value="DUF4440"/>
    <property type="match status" value="1"/>
</dbReference>
<feature type="region of interest" description="Disordered" evidence="1">
    <location>
        <begin position="146"/>
        <end position="173"/>
    </location>
</feature>
<accession>A0A286CW26</accession>
<evidence type="ECO:0000256" key="1">
    <source>
        <dbReference type="SAM" id="MobiDB-lite"/>
    </source>
</evidence>
<name>A0A286CW26_9GAMM</name>
<dbReference type="EMBL" id="OCND01000001">
    <property type="protein sequence ID" value="SOD50593.1"/>
    <property type="molecule type" value="Genomic_DNA"/>
</dbReference>
<feature type="domain" description="DUF4440" evidence="2">
    <location>
        <begin position="44"/>
        <end position="144"/>
    </location>
</feature>
<reference evidence="3 4" key="1">
    <citation type="submission" date="2017-09" db="EMBL/GenBank/DDBJ databases">
        <authorList>
            <person name="Ehlers B."/>
            <person name="Leendertz F.H."/>
        </authorList>
    </citation>
    <scope>NUCLEOTIDE SEQUENCE [LARGE SCALE GENOMIC DNA]</scope>
    <source>
        <strain evidence="3 4">CGMCC 1.10978</strain>
    </source>
</reference>